<evidence type="ECO:0000313" key="7">
    <source>
        <dbReference type="EMBL" id="CAL8069332.1"/>
    </source>
</evidence>
<comment type="subcellular location">
    <subcellularLocation>
        <location evidence="1">Nucleus</location>
    </subcellularLocation>
</comment>
<dbReference type="PANTHER" id="PTHR12663:SF0">
    <property type="entry name" value="PRECOCIOUS DISSOCIATION OF SISTERS 5, ISOFORM A"/>
    <property type="match status" value="1"/>
</dbReference>
<feature type="compositionally biased region" description="Polar residues" evidence="6">
    <location>
        <begin position="52"/>
        <end position="61"/>
    </location>
</feature>
<evidence type="ECO:0000313" key="8">
    <source>
        <dbReference type="Proteomes" id="UP001642540"/>
    </source>
</evidence>
<evidence type="ECO:0000256" key="6">
    <source>
        <dbReference type="SAM" id="MobiDB-lite"/>
    </source>
</evidence>
<protein>
    <recommendedName>
        <fullName evidence="9">Sister chromatid cohesion protein PDS5 B</fullName>
    </recommendedName>
</protein>
<evidence type="ECO:0000256" key="4">
    <source>
        <dbReference type="ARBA" id="ARBA00023242"/>
    </source>
</evidence>
<organism evidence="7 8">
    <name type="scientific">Orchesella dallaii</name>
    <dbReference type="NCBI Taxonomy" id="48710"/>
    <lineage>
        <taxon>Eukaryota</taxon>
        <taxon>Metazoa</taxon>
        <taxon>Ecdysozoa</taxon>
        <taxon>Arthropoda</taxon>
        <taxon>Hexapoda</taxon>
        <taxon>Collembola</taxon>
        <taxon>Entomobryomorpha</taxon>
        <taxon>Entomobryoidea</taxon>
        <taxon>Orchesellidae</taxon>
        <taxon>Orchesellinae</taxon>
        <taxon>Orchesella</taxon>
    </lineage>
</organism>
<evidence type="ECO:0000256" key="5">
    <source>
        <dbReference type="ARBA" id="ARBA00023306"/>
    </source>
</evidence>
<dbReference type="Proteomes" id="UP001642540">
    <property type="component" value="Unassembled WGS sequence"/>
</dbReference>
<keyword evidence="4" id="KW-0539">Nucleus</keyword>
<dbReference type="InterPro" id="IPR011989">
    <property type="entry name" value="ARM-like"/>
</dbReference>
<dbReference type="CDD" id="cd19953">
    <property type="entry name" value="PDS5"/>
    <property type="match status" value="1"/>
</dbReference>
<keyword evidence="2" id="KW-0132">Cell division</keyword>
<gene>
    <name evidence="7" type="ORF">ODALV1_LOCUS716</name>
</gene>
<keyword evidence="5" id="KW-0131">Cell cycle</keyword>
<dbReference type="EMBL" id="CAXLJM020000004">
    <property type="protein sequence ID" value="CAL8069332.1"/>
    <property type="molecule type" value="Genomic_DNA"/>
</dbReference>
<feature type="region of interest" description="Disordered" evidence="6">
    <location>
        <begin position="1"/>
        <end position="67"/>
    </location>
</feature>
<proteinExistence type="predicted"/>
<dbReference type="Pfam" id="PF20168">
    <property type="entry name" value="PDS5"/>
    <property type="match status" value="1"/>
</dbReference>
<accession>A0ABP1PJG9</accession>
<comment type="caution">
    <text evidence="7">The sequence shown here is derived from an EMBL/GenBank/DDBJ whole genome shotgun (WGS) entry which is preliminary data.</text>
</comment>
<evidence type="ECO:0008006" key="9">
    <source>
        <dbReference type="Google" id="ProtNLM"/>
    </source>
</evidence>
<sequence length="1258" mass="143808">MATRTRPARKRGAAAKAKAAEMTSPIILEETHESEDLFASPSCTPVVEESRSSQSSANPVASPSPLEAQRVATRSVFQTGSETFVYPPQCKELSEDLSENELVRRLKVLSSTFQSMSQDHSGREEYIPLCLHLSNDEYLNHSNRDVKLLIACCIADILRIYAPDAPYKGDDQIQTIFMFLISQLEGLKDPKDPAYKRYFYLLENLAYVKSFNMCHDLEDCQDIFKSLFQAMFSIVSEDHSESVKTFMLDLLCPLISDSTEVSMDLLKIVLTNLIPVTKPQNKSAQKLAKELVMRCSDTLEYQLQFFLNQVLVSDHDDKRNEDPLRSSKKVYEIIYELNSICPSILLSVIPQLEYKLKCLDVSERLECVSLLARMFSEKGSKVAQNYPPLWQAFKERFNDVSVAIRIKCAQYSMHFLVNHPPLRNDIIDALRVRERDTEDSVRFEVIKSIVAAFKHDCDIVSESEDLLNYIKERTLDKKFKIRRESFQGLGLIYKKYLGMENVPDATKKACSWIKDKILQGYYLTSIEDKILVEKLLNTCLVPYDLEVQDRMMKLLWLYSTIDEHSSKAFIEIQKNLFIMRQHVSGFLSLVHNHDNIDNYSTQLNLRINTITRFFPEPVKASEFICKLSNDLKHDQDLLSTMDRIVSSTTNCKMCADGVNSVLKKLGSPVMTNLYYNTIKILLERVASLLIDGEAIKEVVTLVQEIVMGKSVFTDKFDVRPNVAMEKGSSLISVLAFVFPSHFDDKNVLKILIEFLRNETVSNEFTSGILSALMYIGKSIPLGIHHPSIMKSLLRLLNELAHEGTPRQAKLAVHCLFINLKEDVRKQAFAQVVKLLRANLDPDNNMYRTAIVALGHIALLMPEHFQAEMRTIIAQKIIKELLMKPPRKPEDNVETAGDWCTEEELPETTRCMLAGLKTVSRWLLGLKSDLQSAVKTFRMLTAFVENGGSFINPDVPFTNSENSWLRLSAGSCMLKICQLKGVGDQFSALQFCILSKLMNDKVTKVRTRFSNKLHKGLTRGAPHKCLPLDFMGFYALAGYETDKNLKTSIRNHMVANVNQRRTYIKSLLLHAADRAVDQLPLIMPDYMLVFAVPILAFNPYFTTYNDISQLKAVKECVWFIMEPLMVKNDNFSYGFYRRIMEQIKQFKNAVEPENEEVNRRMYTICDIALDILHQRSPSFEKVGDYVTQTEPRIPAMYFKRHEDPNFVNQFVNLPAELWEANRKRPASNLEATSTNQITVSTIEEPESSSASKSKKRRKK</sequence>
<keyword evidence="3" id="KW-0498">Mitosis</keyword>
<evidence type="ECO:0000256" key="3">
    <source>
        <dbReference type="ARBA" id="ARBA00022776"/>
    </source>
</evidence>
<evidence type="ECO:0000256" key="2">
    <source>
        <dbReference type="ARBA" id="ARBA00022618"/>
    </source>
</evidence>
<feature type="compositionally biased region" description="Polar residues" evidence="6">
    <location>
        <begin position="1228"/>
        <end position="1240"/>
    </location>
</feature>
<dbReference type="InterPro" id="IPR016024">
    <property type="entry name" value="ARM-type_fold"/>
</dbReference>
<feature type="compositionally biased region" description="Basic residues" evidence="6">
    <location>
        <begin position="1"/>
        <end position="13"/>
    </location>
</feature>
<name>A0ABP1PJG9_9HEXA</name>
<reference evidence="7 8" key="1">
    <citation type="submission" date="2024-08" db="EMBL/GenBank/DDBJ databases">
        <authorList>
            <person name="Cucini C."/>
            <person name="Frati F."/>
        </authorList>
    </citation>
    <scope>NUCLEOTIDE SEQUENCE [LARGE SCALE GENOMIC DNA]</scope>
</reference>
<dbReference type="InterPro" id="IPR039776">
    <property type="entry name" value="Pds5"/>
</dbReference>
<keyword evidence="8" id="KW-1185">Reference proteome</keyword>
<feature type="region of interest" description="Disordered" evidence="6">
    <location>
        <begin position="1225"/>
        <end position="1258"/>
    </location>
</feature>
<dbReference type="Gene3D" id="1.25.10.10">
    <property type="entry name" value="Leucine-rich Repeat Variant"/>
    <property type="match status" value="2"/>
</dbReference>
<dbReference type="SUPFAM" id="SSF48371">
    <property type="entry name" value="ARM repeat"/>
    <property type="match status" value="1"/>
</dbReference>
<evidence type="ECO:0000256" key="1">
    <source>
        <dbReference type="ARBA" id="ARBA00004123"/>
    </source>
</evidence>
<dbReference type="PANTHER" id="PTHR12663">
    <property type="entry name" value="ANDROGEN INDUCED INHIBITOR OF PROLIFERATION AS3 / PDS5-RELATED"/>
    <property type="match status" value="1"/>
</dbReference>